<organism evidence="2 3">
    <name type="scientific">Phytophthora sojae (strain P6497)</name>
    <name type="common">Soybean stem and root rot agent</name>
    <name type="synonym">Phytophthora megasperma f. sp. glycines</name>
    <dbReference type="NCBI Taxonomy" id="1094619"/>
    <lineage>
        <taxon>Eukaryota</taxon>
        <taxon>Sar</taxon>
        <taxon>Stramenopiles</taxon>
        <taxon>Oomycota</taxon>
        <taxon>Peronosporomycetes</taxon>
        <taxon>Peronosporales</taxon>
        <taxon>Peronosporaceae</taxon>
        <taxon>Phytophthora</taxon>
    </lineage>
</organism>
<feature type="transmembrane region" description="Helical" evidence="1">
    <location>
        <begin position="159"/>
        <end position="177"/>
    </location>
</feature>
<dbReference type="AlphaFoldDB" id="G4ZJF6"/>
<protein>
    <submittedName>
        <fullName evidence="2">Uncharacterized protein</fullName>
    </submittedName>
</protein>
<proteinExistence type="predicted"/>
<dbReference type="KEGG" id="psoj:PHYSODRAFT_500715"/>
<dbReference type="Proteomes" id="UP000002640">
    <property type="component" value="Unassembled WGS sequence"/>
</dbReference>
<feature type="transmembrane region" description="Helical" evidence="1">
    <location>
        <begin position="532"/>
        <end position="550"/>
    </location>
</feature>
<keyword evidence="1" id="KW-0812">Transmembrane</keyword>
<keyword evidence="3" id="KW-1185">Reference proteome</keyword>
<dbReference type="InParanoid" id="G4ZJF6"/>
<sequence length="556" mass="62455">MVPRSSCFDCICSCGKVLLQSWLELQVTHRGGKYSIERLLALEEYTKTASGLRVLIVCLGTPLPMMTLTMAQELLPLERPSAGWRENHGFWVRLALLGAVIAHTAAVQAHYHVDQVYLSRMQRLSIGGLVGISFSIITMGISSASIFPLPFIVITGVPLFYPLLLLSLFIVGSEAFYRLISRRKKLFRYLCFLGLQVGMTVICPSYQVLFDHTTDFWSELAVLFLLPVLKIILKNFLSYSVSHMEDLVPETVIFTVDFFNAVYLATCMQRANSVFTMAIIMAIDLLQTVFALHRLDRQTCRILAELRVTMENENHTDNVNLLSAIHALCDNPRKLKRQARGVIRVYSCMPHRLTASGSGLLRRLHGPMGDAAKTESWITRPNLLESLKAPLASIQMSVRPSSPVDTIQAQPKQSPATDQPNFLSEALEVIFTSECLVLTEYLEAVIPILYGLYVKVLVNLPSAQYHIELQGTTADNVDSKLQSIFVYAVLEFASLAVLILVMLKYCGVQALYQLAFVFEKQTILVQAKHVTWALITLCFRVVHFGVDFTFKFGWTR</sequence>
<feature type="transmembrane region" description="Helical" evidence="1">
    <location>
        <begin position="52"/>
        <end position="70"/>
    </location>
</feature>
<evidence type="ECO:0000256" key="1">
    <source>
        <dbReference type="SAM" id="Phobius"/>
    </source>
</evidence>
<feature type="transmembrane region" description="Helical" evidence="1">
    <location>
        <begin position="189"/>
        <end position="210"/>
    </location>
</feature>
<feature type="transmembrane region" description="Helical" evidence="1">
    <location>
        <begin position="271"/>
        <end position="292"/>
    </location>
</feature>
<name>G4ZJF6_PHYSP</name>
<dbReference type="GeneID" id="20657878"/>
<keyword evidence="1" id="KW-1133">Transmembrane helix</keyword>
<evidence type="ECO:0000313" key="3">
    <source>
        <dbReference type="Proteomes" id="UP000002640"/>
    </source>
</evidence>
<feature type="transmembrane region" description="Helical" evidence="1">
    <location>
        <begin position="90"/>
        <end position="112"/>
    </location>
</feature>
<evidence type="ECO:0000313" key="2">
    <source>
        <dbReference type="EMBL" id="EGZ18230.1"/>
    </source>
</evidence>
<accession>G4ZJF6</accession>
<keyword evidence="1" id="KW-0472">Membrane</keyword>
<feature type="transmembrane region" description="Helical" evidence="1">
    <location>
        <begin position="484"/>
        <end position="512"/>
    </location>
</feature>
<dbReference type="EMBL" id="JH159154">
    <property type="protein sequence ID" value="EGZ18230.1"/>
    <property type="molecule type" value="Genomic_DNA"/>
</dbReference>
<dbReference type="RefSeq" id="XP_009527288.1">
    <property type="nucleotide sequence ID" value="XM_009528993.1"/>
</dbReference>
<gene>
    <name evidence="2" type="ORF">PHYSODRAFT_500715</name>
</gene>
<feature type="transmembrane region" description="Helical" evidence="1">
    <location>
        <begin position="124"/>
        <end position="147"/>
    </location>
</feature>
<reference evidence="2 3" key="1">
    <citation type="journal article" date="2006" name="Science">
        <title>Phytophthora genome sequences uncover evolutionary origins and mechanisms of pathogenesis.</title>
        <authorList>
            <person name="Tyler B.M."/>
            <person name="Tripathy S."/>
            <person name="Zhang X."/>
            <person name="Dehal P."/>
            <person name="Jiang R.H."/>
            <person name="Aerts A."/>
            <person name="Arredondo F.D."/>
            <person name="Baxter L."/>
            <person name="Bensasson D."/>
            <person name="Beynon J.L."/>
            <person name="Chapman J."/>
            <person name="Damasceno C.M."/>
            <person name="Dorrance A.E."/>
            <person name="Dou D."/>
            <person name="Dickerman A.W."/>
            <person name="Dubchak I.L."/>
            <person name="Garbelotto M."/>
            <person name="Gijzen M."/>
            <person name="Gordon S.G."/>
            <person name="Govers F."/>
            <person name="Grunwald N.J."/>
            <person name="Huang W."/>
            <person name="Ivors K.L."/>
            <person name="Jones R.W."/>
            <person name="Kamoun S."/>
            <person name="Krampis K."/>
            <person name="Lamour K.H."/>
            <person name="Lee M.K."/>
            <person name="McDonald W.H."/>
            <person name="Medina M."/>
            <person name="Meijer H.J."/>
            <person name="Nordberg E.K."/>
            <person name="Maclean D.J."/>
            <person name="Ospina-Giraldo M.D."/>
            <person name="Morris P.F."/>
            <person name="Phuntumart V."/>
            <person name="Putnam N.H."/>
            <person name="Rash S."/>
            <person name="Rose J.K."/>
            <person name="Sakihama Y."/>
            <person name="Salamov A.A."/>
            <person name="Savidor A."/>
            <person name="Scheuring C.F."/>
            <person name="Smith B.M."/>
            <person name="Sobral B.W."/>
            <person name="Terry A."/>
            <person name="Torto-Alalibo T.A."/>
            <person name="Win J."/>
            <person name="Xu Z."/>
            <person name="Zhang H."/>
            <person name="Grigoriev I.V."/>
            <person name="Rokhsar D.S."/>
            <person name="Boore J.L."/>
        </authorList>
    </citation>
    <scope>NUCLEOTIDE SEQUENCE [LARGE SCALE GENOMIC DNA]</scope>
    <source>
        <strain evidence="2 3">P6497</strain>
    </source>
</reference>